<dbReference type="GO" id="GO:0005886">
    <property type="term" value="C:plasma membrane"/>
    <property type="evidence" value="ECO:0007669"/>
    <property type="project" value="UniProtKB-SubCell"/>
</dbReference>
<keyword evidence="3" id="KW-1003">Cell membrane</keyword>
<keyword evidence="5 7" id="KW-1133">Transmembrane helix</keyword>
<dbReference type="Gene3D" id="1.10.3720.10">
    <property type="entry name" value="MetI-like"/>
    <property type="match status" value="1"/>
</dbReference>
<comment type="subcellular location">
    <subcellularLocation>
        <location evidence="1 7">Cell membrane</location>
        <topology evidence="1 7">Multi-pass membrane protein</topology>
    </subcellularLocation>
</comment>
<dbReference type="PANTHER" id="PTHR30465">
    <property type="entry name" value="INNER MEMBRANE ABC TRANSPORTER"/>
    <property type="match status" value="1"/>
</dbReference>
<dbReference type="PROSITE" id="PS50928">
    <property type="entry name" value="ABC_TM1"/>
    <property type="match status" value="1"/>
</dbReference>
<feature type="domain" description="ABC transmembrane type-1" evidence="8">
    <location>
        <begin position="95"/>
        <end position="301"/>
    </location>
</feature>
<organism evidence="9 10">
    <name type="scientific">Irregularibacter muris</name>
    <dbReference type="NCBI Taxonomy" id="1796619"/>
    <lineage>
        <taxon>Bacteria</taxon>
        <taxon>Bacillati</taxon>
        <taxon>Bacillota</taxon>
        <taxon>Clostridia</taxon>
        <taxon>Eubacteriales</taxon>
        <taxon>Eubacteriaceae</taxon>
        <taxon>Irregularibacter</taxon>
    </lineage>
</organism>
<keyword evidence="2 7" id="KW-0813">Transport</keyword>
<evidence type="ECO:0000256" key="7">
    <source>
        <dbReference type="RuleBase" id="RU363032"/>
    </source>
</evidence>
<evidence type="ECO:0000256" key="5">
    <source>
        <dbReference type="ARBA" id="ARBA00022989"/>
    </source>
</evidence>
<dbReference type="AlphaFoldDB" id="A0AAE3HFE5"/>
<evidence type="ECO:0000256" key="1">
    <source>
        <dbReference type="ARBA" id="ARBA00004651"/>
    </source>
</evidence>
<sequence length="315" mass="34980">MTQYILKRIGYLILTMWVIVTATFFLMNTLPGDPIQTGTKLLPPAVEENLKEKWGLNKPVVERYFIYLKNVAQGNLGESMKSPGLTANQIIKEKFPASARLGLQAIGFGVIVGLIFGTIAAFRRNTWIDYSVIFIALVGVSVPSFVLAALLQKSLGGKFFPIIGWPSVNVWTSGFKYTILPTLAASFGSVATYSRFMRTSVLDVLNNDYIQTAKAKGLSKWAIIKKHILRNSITPIITMIAPQIAGIVTGSFVIERIFGIPGLGMYYVESINGRDFTMIMATTIFFSFFFVISIVFMDILYGVVDPRVRITGEKR</sequence>
<feature type="transmembrane region" description="Helical" evidence="7">
    <location>
        <begin position="236"/>
        <end position="258"/>
    </location>
</feature>
<dbReference type="InterPro" id="IPR045621">
    <property type="entry name" value="BPD_transp_1_N"/>
</dbReference>
<keyword evidence="10" id="KW-1185">Reference proteome</keyword>
<dbReference type="InterPro" id="IPR035906">
    <property type="entry name" value="MetI-like_sf"/>
</dbReference>
<dbReference type="Pfam" id="PF00528">
    <property type="entry name" value="BPD_transp_1"/>
    <property type="match status" value="1"/>
</dbReference>
<accession>A0AAE3HFE5</accession>
<proteinExistence type="inferred from homology"/>
<feature type="transmembrane region" description="Helical" evidence="7">
    <location>
        <begin position="101"/>
        <end position="122"/>
    </location>
</feature>
<evidence type="ECO:0000256" key="6">
    <source>
        <dbReference type="ARBA" id="ARBA00023136"/>
    </source>
</evidence>
<feature type="transmembrane region" description="Helical" evidence="7">
    <location>
        <begin position="128"/>
        <end position="151"/>
    </location>
</feature>
<dbReference type="PANTHER" id="PTHR30465:SF74">
    <property type="entry name" value="OLIGOPEPTIDE TRANSPORT SYSTEM PERMEASE PROTEIN OPPB"/>
    <property type="match status" value="1"/>
</dbReference>
<name>A0AAE3HFE5_9FIRM</name>
<comment type="caution">
    <text evidence="9">The sequence shown here is derived from an EMBL/GenBank/DDBJ whole genome shotgun (WGS) entry which is preliminary data.</text>
</comment>
<dbReference type="Pfam" id="PF19300">
    <property type="entry name" value="BPD_transp_1_N"/>
    <property type="match status" value="1"/>
</dbReference>
<evidence type="ECO:0000313" key="9">
    <source>
        <dbReference type="EMBL" id="MCR1898449.1"/>
    </source>
</evidence>
<keyword evidence="4 7" id="KW-0812">Transmembrane</keyword>
<feature type="transmembrane region" description="Helical" evidence="7">
    <location>
        <begin position="278"/>
        <end position="304"/>
    </location>
</feature>
<dbReference type="EMBL" id="JANKAS010000003">
    <property type="protein sequence ID" value="MCR1898449.1"/>
    <property type="molecule type" value="Genomic_DNA"/>
</dbReference>
<keyword evidence="6 7" id="KW-0472">Membrane</keyword>
<evidence type="ECO:0000256" key="2">
    <source>
        <dbReference type="ARBA" id="ARBA00022448"/>
    </source>
</evidence>
<feature type="transmembrane region" description="Helical" evidence="7">
    <location>
        <begin position="12"/>
        <end position="30"/>
    </location>
</feature>
<comment type="similarity">
    <text evidence="7">Belongs to the binding-protein-dependent transport system permease family.</text>
</comment>
<dbReference type="RefSeq" id="WP_257529917.1">
    <property type="nucleotide sequence ID" value="NZ_JANKAS010000003.1"/>
</dbReference>
<gene>
    <name evidence="9" type="ORF">NSA47_05520</name>
</gene>
<reference evidence="9" key="1">
    <citation type="submission" date="2022-07" db="EMBL/GenBank/DDBJ databases">
        <title>Enhanced cultured diversity of the mouse gut microbiota enables custom-made synthetic communities.</title>
        <authorList>
            <person name="Afrizal A."/>
        </authorList>
    </citation>
    <scope>NUCLEOTIDE SEQUENCE</scope>
    <source>
        <strain evidence="9">DSM 28593</strain>
    </source>
</reference>
<evidence type="ECO:0000259" key="8">
    <source>
        <dbReference type="PROSITE" id="PS50928"/>
    </source>
</evidence>
<dbReference type="InterPro" id="IPR000515">
    <property type="entry name" value="MetI-like"/>
</dbReference>
<evidence type="ECO:0000313" key="10">
    <source>
        <dbReference type="Proteomes" id="UP001205748"/>
    </source>
</evidence>
<dbReference type="CDD" id="cd06261">
    <property type="entry name" value="TM_PBP2"/>
    <property type="match status" value="1"/>
</dbReference>
<dbReference type="SUPFAM" id="SSF161098">
    <property type="entry name" value="MetI-like"/>
    <property type="match status" value="1"/>
</dbReference>
<evidence type="ECO:0000256" key="3">
    <source>
        <dbReference type="ARBA" id="ARBA00022475"/>
    </source>
</evidence>
<dbReference type="GO" id="GO:0055085">
    <property type="term" value="P:transmembrane transport"/>
    <property type="evidence" value="ECO:0007669"/>
    <property type="project" value="InterPro"/>
</dbReference>
<evidence type="ECO:0000256" key="4">
    <source>
        <dbReference type="ARBA" id="ARBA00022692"/>
    </source>
</evidence>
<protein>
    <submittedName>
        <fullName evidence="9">ABC transporter permease</fullName>
    </submittedName>
</protein>
<dbReference type="Proteomes" id="UP001205748">
    <property type="component" value="Unassembled WGS sequence"/>
</dbReference>